<dbReference type="Pfam" id="PF00293">
    <property type="entry name" value="NUDIX"/>
    <property type="match status" value="1"/>
</dbReference>
<dbReference type="OrthoDB" id="9786032at2"/>
<dbReference type="PIRSF" id="PIRSF018427">
    <property type="entry name" value="Isopntndiph_ism"/>
    <property type="match status" value="1"/>
</dbReference>
<sequence>MDKITEVDFLDNSLREITKEEAHRDGILHRAFSVILYKGDKILLQQRAHDKYHCGGLWTNTCCSHPRWMESLEEAVNRRLMEEMGIEARTEKISSFTYYYKFENGLAEFEYDHVFAGEYDGDFSVNPEEAVCAKWVSISELMSWMKKSPHEFTPWFIIIMPKFIEYLREKEIK</sequence>
<evidence type="ECO:0000256" key="8">
    <source>
        <dbReference type="ARBA" id="ARBA00023229"/>
    </source>
</evidence>
<dbReference type="InterPro" id="IPR000086">
    <property type="entry name" value="NUDIX_hydrolase_dom"/>
</dbReference>
<evidence type="ECO:0000256" key="7">
    <source>
        <dbReference type="ARBA" id="ARBA00023211"/>
    </source>
</evidence>
<comment type="similarity">
    <text evidence="2">Belongs to the IPP isomerase type 1 family.</text>
</comment>
<organism evidence="13 14">
    <name type="scientific">Sedimentibacter saalensis</name>
    <dbReference type="NCBI Taxonomy" id="130788"/>
    <lineage>
        <taxon>Bacteria</taxon>
        <taxon>Bacillati</taxon>
        <taxon>Bacillota</taxon>
        <taxon>Tissierellia</taxon>
        <taxon>Sedimentibacter</taxon>
    </lineage>
</organism>
<dbReference type="SUPFAM" id="SSF55811">
    <property type="entry name" value="Nudix"/>
    <property type="match status" value="1"/>
</dbReference>
<dbReference type="NCBIfam" id="NF002995">
    <property type="entry name" value="PRK03759.1"/>
    <property type="match status" value="1"/>
</dbReference>
<dbReference type="GO" id="GO:0005737">
    <property type="term" value="C:cytoplasm"/>
    <property type="evidence" value="ECO:0007669"/>
    <property type="project" value="TreeGrafter"/>
</dbReference>
<evidence type="ECO:0000313" key="14">
    <source>
        <dbReference type="Proteomes" id="UP000315343"/>
    </source>
</evidence>
<evidence type="ECO:0000256" key="10">
    <source>
        <dbReference type="NCBIfam" id="TIGR02150"/>
    </source>
</evidence>
<evidence type="ECO:0000259" key="12">
    <source>
        <dbReference type="PROSITE" id="PS51462"/>
    </source>
</evidence>
<evidence type="ECO:0000256" key="6">
    <source>
        <dbReference type="ARBA" id="ARBA00022842"/>
    </source>
</evidence>
<dbReference type="Proteomes" id="UP000315343">
    <property type="component" value="Unassembled WGS sequence"/>
</dbReference>
<dbReference type="PANTHER" id="PTHR10885:SF0">
    <property type="entry name" value="ISOPENTENYL-DIPHOSPHATE DELTA-ISOMERASE"/>
    <property type="match status" value="1"/>
</dbReference>
<keyword evidence="4" id="KW-0963">Cytoplasm</keyword>
<feature type="domain" description="Nudix hydrolase" evidence="12">
    <location>
        <begin position="27"/>
        <end position="158"/>
    </location>
</feature>
<feature type="active site" evidence="11">
    <location>
        <position position="110"/>
    </location>
</feature>
<evidence type="ECO:0000256" key="5">
    <source>
        <dbReference type="ARBA" id="ARBA00022723"/>
    </source>
</evidence>
<dbReference type="NCBIfam" id="TIGR02150">
    <property type="entry name" value="IPP_isom_1"/>
    <property type="match status" value="1"/>
</dbReference>
<evidence type="ECO:0000256" key="4">
    <source>
        <dbReference type="ARBA" id="ARBA00022490"/>
    </source>
</evidence>
<dbReference type="GO" id="GO:0050992">
    <property type="term" value="P:dimethylallyl diphosphate biosynthetic process"/>
    <property type="evidence" value="ECO:0007669"/>
    <property type="project" value="UniProtKB-UniPathway"/>
</dbReference>
<dbReference type="GO" id="GO:0046872">
    <property type="term" value="F:metal ion binding"/>
    <property type="evidence" value="ECO:0007669"/>
    <property type="project" value="UniProtKB-KW"/>
</dbReference>
<accession>A0A562JCI1</accession>
<dbReference type="Gene3D" id="3.90.79.10">
    <property type="entry name" value="Nucleoside Triphosphate Pyrophosphohydrolase"/>
    <property type="match status" value="1"/>
</dbReference>
<proteinExistence type="inferred from homology"/>
<protein>
    <recommendedName>
        <fullName evidence="3 10">Isopentenyl-diphosphate delta-isomerase</fullName>
        <ecNumber evidence="3 10">5.3.3.2</ecNumber>
    </recommendedName>
</protein>
<gene>
    <name evidence="13" type="ORF">LY60_01847</name>
</gene>
<reference evidence="13 14" key="1">
    <citation type="submission" date="2019-07" db="EMBL/GenBank/DDBJ databases">
        <title>Genomic Encyclopedia of Type Strains, Phase I: the one thousand microbial genomes (KMG-I) project.</title>
        <authorList>
            <person name="Kyrpides N."/>
        </authorList>
    </citation>
    <scope>NUCLEOTIDE SEQUENCE [LARGE SCALE GENOMIC DNA]</scope>
    <source>
        <strain evidence="13 14">DSM 13558</strain>
    </source>
</reference>
<evidence type="ECO:0000256" key="2">
    <source>
        <dbReference type="ARBA" id="ARBA00007579"/>
    </source>
</evidence>
<dbReference type="InterPro" id="IPR015797">
    <property type="entry name" value="NUDIX_hydrolase-like_dom_sf"/>
</dbReference>
<evidence type="ECO:0000256" key="1">
    <source>
        <dbReference type="ARBA" id="ARBA00004826"/>
    </source>
</evidence>
<dbReference type="AlphaFoldDB" id="A0A562JCI1"/>
<dbReference type="InterPro" id="IPR011876">
    <property type="entry name" value="IsopentenylPP_isomerase_typ1"/>
</dbReference>
<evidence type="ECO:0000256" key="9">
    <source>
        <dbReference type="ARBA" id="ARBA00023235"/>
    </source>
</evidence>
<dbReference type="PANTHER" id="PTHR10885">
    <property type="entry name" value="ISOPENTENYL-DIPHOSPHATE DELTA-ISOMERASE"/>
    <property type="match status" value="1"/>
</dbReference>
<keyword evidence="8" id="KW-0414">Isoprene biosynthesis</keyword>
<dbReference type="RefSeq" id="WP_145082565.1">
    <property type="nucleotide sequence ID" value="NZ_DAMBUX010000003.1"/>
</dbReference>
<keyword evidence="7" id="KW-0464">Manganese</keyword>
<dbReference type="InterPro" id="IPR056375">
    <property type="entry name" value="Idi_bact"/>
</dbReference>
<feature type="active site" evidence="11">
    <location>
        <position position="63"/>
    </location>
</feature>
<dbReference type="CDD" id="cd02885">
    <property type="entry name" value="NUDIX_IPP_Isomerase"/>
    <property type="match status" value="1"/>
</dbReference>
<dbReference type="EC" id="5.3.3.2" evidence="3 10"/>
<evidence type="ECO:0000256" key="11">
    <source>
        <dbReference type="PIRSR" id="PIRSR018427-1"/>
    </source>
</evidence>
<comment type="pathway">
    <text evidence="1">Isoprenoid biosynthesis; dimethylallyl diphosphate biosynthesis; dimethylallyl diphosphate from isopentenyl diphosphate: step 1/1.</text>
</comment>
<evidence type="ECO:0000313" key="13">
    <source>
        <dbReference type="EMBL" id="TWH80585.1"/>
    </source>
</evidence>
<dbReference type="EMBL" id="VLKH01000004">
    <property type="protein sequence ID" value="TWH80585.1"/>
    <property type="molecule type" value="Genomic_DNA"/>
</dbReference>
<evidence type="ECO:0000256" key="3">
    <source>
        <dbReference type="ARBA" id="ARBA00012057"/>
    </source>
</evidence>
<dbReference type="GO" id="GO:0004452">
    <property type="term" value="F:isopentenyl-diphosphate delta-isomerase activity"/>
    <property type="evidence" value="ECO:0007669"/>
    <property type="project" value="UniProtKB-UniRule"/>
</dbReference>
<dbReference type="PROSITE" id="PS51462">
    <property type="entry name" value="NUDIX"/>
    <property type="match status" value="1"/>
</dbReference>
<dbReference type="UniPathway" id="UPA00059">
    <property type="reaction ID" value="UER00104"/>
</dbReference>
<dbReference type="HAMAP" id="MF_00202">
    <property type="entry name" value="Idi"/>
    <property type="match status" value="1"/>
</dbReference>
<keyword evidence="6" id="KW-0460">Magnesium</keyword>
<keyword evidence="14" id="KW-1185">Reference proteome</keyword>
<dbReference type="GO" id="GO:0009240">
    <property type="term" value="P:isopentenyl diphosphate biosynthetic process"/>
    <property type="evidence" value="ECO:0007669"/>
    <property type="project" value="TreeGrafter"/>
</dbReference>
<keyword evidence="9 13" id="KW-0413">Isomerase</keyword>
<name>A0A562JCI1_9FIRM</name>
<comment type="caution">
    <text evidence="13">The sequence shown here is derived from an EMBL/GenBank/DDBJ whole genome shotgun (WGS) entry which is preliminary data.</text>
</comment>
<keyword evidence="5" id="KW-0479">Metal-binding</keyword>